<evidence type="ECO:0000313" key="2">
    <source>
        <dbReference type="Proteomes" id="UP001162992"/>
    </source>
</evidence>
<sequence>MPSIVLTAKQATMHNPIKRPGKVLTFSKACANQKNLKQGKLIQVDMKKEGLQSNITAKYALINKYIRCGGLDEARQIFDHLPTRNAESCNTLIAGYAENGLYCQTLQVLERMQKEDLQPDSNTFVSILKACSKGKASNKVKLVHAEIIKNRLESDIFVGTSLVDAYAKCGNIIAARQVFDNLPNRNLVSWNTMISAYAQNGSGHQALELFEKMQEEDIKPDGISFVSALKACGLIRSIDKGKVIHYLIRKSSLDSDIIVGNSLVDMYMKCGSVLQGCDVFNKLPKRDVVSWNAIIGGHVRHGHGKQALQLFKNMEEEEVEPDNVTYVVILKACGSIGAIEDGILIHNKISRRQLESDVFVGTALMNMYAKCGKLFEARLVFEKLKVRNRVSWNAMIAGYVNHRLDKEAIKLFEEMQQNGVQPDKITFQSVLKACGRISLHEGRMIHRQVVNMGLESDMHIGSTLVDMYANFGSIHEAHKVFNEMLARDTVAWNALITGYAQQGSGLEVLQLFKVMKDEGIDPDGVTFVSVLKACGSMGDLENGKLVHTMVLKRKLGSDVYIGATIIDMYAKCGSLNDAKQVFDNLVERDLVAWNAMIAGYVQHGYGRQALELFKNMKEEGLKPDIFTFASVLKACGCIAALDQGKLIHAQIRESGLEPDLLVANNLVDMYAKCGQLDKAYDVFANLKRRDVTSWNALMAGCAHLGLGTHALKVFGEMLKDGVQPNDATFVCALSACSHANLPKDGVQIFDSMADFGIIPKWQHYSCMVDILSRAGNLLEAEEFIHKMPVQPDADMWMSLLGACRTYGNVELAIRSFQSILKLNKNHTAAHVLMSNIYAMAGSWEKKVAVRKEMESHLGSV</sequence>
<dbReference type="Proteomes" id="UP001162992">
    <property type="component" value="Chromosome 11"/>
</dbReference>
<organism evidence="1 2">
    <name type="scientific">Diphasiastrum complanatum</name>
    <name type="common">Issler's clubmoss</name>
    <name type="synonym">Lycopodium complanatum</name>
    <dbReference type="NCBI Taxonomy" id="34168"/>
    <lineage>
        <taxon>Eukaryota</taxon>
        <taxon>Viridiplantae</taxon>
        <taxon>Streptophyta</taxon>
        <taxon>Embryophyta</taxon>
        <taxon>Tracheophyta</taxon>
        <taxon>Lycopodiopsida</taxon>
        <taxon>Lycopodiales</taxon>
        <taxon>Lycopodiaceae</taxon>
        <taxon>Lycopodioideae</taxon>
        <taxon>Diphasiastrum</taxon>
    </lineage>
</organism>
<dbReference type="EMBL" id="CM055102">
    <property type="protein sequence ID" value="KAJ7539128.1"/>
    <property type="molecule type" value="Genomic_DNA"/>
</dbReference>
<name>A0ACC2CAR4_DIPCM</name>
<protein>
    <submittedName>
        <fullName evidence="1">Uncharacterized protein</fullName>
    </submittedName>
</protein>
<gene>
    <name evidence="1" type="ORF">O6H91_11G077500</name>
</gene>
<accession>A0ACC2CAR4</accession>
<comment type="caution">
    <text evidence="1">The sequence shown here is derived from an EMBL/GenBank/DDBJ whole genome shotgun (WGS) entry which is preliminary data.</text>
</comment>
<proteinExistence type="predicted"/>
<reference evidence="2" key="1">
    <citation type="journal article" date="2024" name="Proc. Natl. Acad. Sci. U.S.A.">
        <title>Extraordinary preservation of gene collinearity over three hundred million years revealed in homosporous lycophytes.</title>
        <authorList>
            <person name="Li C."/>
            <person name="Wickell D."/>
            <person name="Kuo L.Y."/>
            <person name="Chen X."/>
            <person name="Nie B."/>
            <person name="Liao X."/>
            <person name="Peng D."/>
            <person name="Ji J."/>
            <person name="Jenkins J."/>
            <person name="Williams M."/>
            <person name="Shu S."/>
            <person name="Plott C."/>
            <person name="Barry K."/>
            <person name="Rajasekar S."/>
            <person name="Grimwood J."/>
            <person name="Han X."/>
            <person name="Sun S."/>
            <person name="Hou Z."/>
            <person name="He W."/>
            <person name="Dai G."/>
            <person name="Sun C."/>
            <person name="Schmutz J."/>
            <person name="Leebens-Mack J.H."/>
            <person name="Li F.W."/>
            <person name="Wang L."/>
        </authorList>
    </citation>
    <scope>NUCLEOTIDE SEQUENCE [LARGE SCALE GENOMIC DNA]</scope>
    <source>
        <strain evidence="2">cv. PW_Plant_1</strain>
    </source>
</reference>
<keyword evidence="2" id="KW-1185">Reference proteome</keyword>
<evidence type="ECO:0000313" key="1">
    <source>
        <dbReference type="EMBL" id="KAJ7539128.1"/>
    </source>
</evidence>